<reference evidence="2" key="2">
    <citation type="journal article" date="2022" name="BMC Genomics">
        <title>Comparative genome analysis of mycobacteria focusing on tRNA and non-coding RNA.</title>
        <authorList>
            <person name="Behra P.R.K."/>
            <person name="Pettersson B.M.F."/>
            <person name="Ramesh M."/>
            <person name="Das S."/>
            <person name="Dasgupta S."/>
            <person name="Kirsebom L.A."/>
        </authorList>
    </citation>
    <scope>NUCLEOTIDE SEQUENCE</scope>
    <source>
        <strain evidence="2">DSM 44838</strain>
    </source>
</reference>
<reference evidence="2" key="1">
    <citation type="submission" date="2020-07" db="EMBL/GenBank/DDBJ databases">
        <authorList>
            <person name="Pettersson B.M.F."/>
            <person name="Behra P.R.K."/>
            <person name="Ramesh M."/>
            <person name="Das S."/>
            <person name="Dasgupta S."/>
            <person name="Kirsebom L.A."/>
        </authorList>
    </citation>
    <scope>NUCLEOTIDE SEQUENCE</scope>
    <source>
        <strain evidence="2">DSM 44838</strain>
    </source>
</reference>
<keyword evidence="3" id="KW-1185">Reference proteome</keyword>
<dbReference type="SUPFAM" id="SSF54593">
    <property type="entry name" value="Glyoxalase/Bleomycin resistance protein/Dihydroxybiphenyl dioxygenase"/>
    <property type="match status" value="1"/>
</dbReference>
<dbReference type="Proteomes" id="UP001141629">
    <property type="component" value="Unassembled WGS sequence"/>
</dbReference>
<organism evidence="2 3">
    <name type="scientific">Mycobacterium yunnanensis</name>
    <dbReference type="NCBI Taxonomy" id="368477"/>
    <lineage>
        <taxon>Bacteria</taxon>
        <taxon>Bacillati</taxon>
        <taxon>Actinomycetota</taxon>
        <taxon>Actinomycetes</taxon>
        <taxon>Mycobacteriales</taxon>
        <taxon>Mycobacteriaceae</taxon>
        <taxon>Mycobacterium</taxon>
    </lineage>
</organism>
<comment type="caution">
    <text evidence="2">The sequence shown here is derived from an EMBL/GenBank/DDBJ whole genome shotgun (WGS) entry which is preliminary data.</text>
</comment>
<dbReference type="RefSeq" id="WP_263998251.1">
    <property type="nucleotide sequence ID" value="NZ_JACKVK010000011.1"/>
</dbReference>
<accession>A0A9X3C3Q2</accession>
<dbReference type="PANTHER" id="PTHR35908">
    <property type="entry name" value="HYPOTHETICAL FUSION PROTEIN"/>
    <property type="match status" value="1"/>
</dbReference>
<evidence type="ECO:0000259" key="1">
    <source>
        <dbReference type="Pfam" id="PF18029"/>
    </source>
</evidence>
<dbReference type="PANTHER" id="PTHR35908:SF1">
    <property type="entry name" value="CONSERVED PROTEIN"/>
    <property type="match status" value="1"/>
</dbReference>
<dbReference type="Pfam" id="PF18029">
    <property type="entry name" value="Glyoxalase_6"/>
    <property type="match status" value="1"/>
</dbReference>
<dbReference type="AlphaFoldDB" id="A0A9X3C3Q2"/>
<feature type="domain" description="Glyoxalase-like" evidence="1">
    <location>
        <begin position="114"/>
        <end position="222"/>
    </location>
</feature>
<evidence type="ECO:0000313" key="2">
    <source>
        <dbReference type="EMBL" id="MCV7423366.1"/>
    </source>
</evidence>
<protein>
    <submittedName>
        <fullName evidence="2">VOC family protein</fullName>
    </submittedName>
</protein>
<dbReference type="EMBL" id="JACKVK010000011">
    <property type="protein sequence ID" value="MCV7423366.1"/>
    <property type="molecule type" value="Genomic_DNA"/>
</dbReference>
<dbReference type="InterPro" id="IPR029068">
    <property type="entry name" value="Glyas_Bleomycin-R_OHBP_Dase"/>
</dbReference>
<dbReference type="InterPro" id="IPR041581">
    <property type="entry name" value="Glyoxalase_6"/>
</dbReference>
<sequence>MAKPLTRQAISDAVDPLGWRLILGVLVTHVPVPTLAAAVDALGVAVAAGGTGVDEHLRADVHPDRVVLHLRRTDAGWLTPRDVELAAQVTEALAGHGLDTQPGVGGVPPQTLEIAIDALDIALITPFWRAVTGYVDDAAPDGETPGGDLLDPLRRGPAIWFQQMDEPRTQRNRIHLDVDVPPELAGPRVDAALAAGGTLVSDAAAPAFWVLADPEGNEVCICTWQGRD</sequence>
<proteinExistence type="predicted"/>
<name>A0A9X3C3Q2_9MYCO</name>
<dbReference type="Gene3D" id="3.10.180.10">
    <property type="entry name" value="2,3-Dihydroxybiphenyl 1,2-Dioxygenase, domain 1"/>
    <property type="match status" value="1"/>
</dbReference>
<evidence type="ECO:0000313" key="3">
    <source>
        <dbReference type="Proteomes" id="UP001141629"/>
    </source>
</evidence>
<gene>
    <name evidence="2" type="ORF">H7K45_22695</name>
</gene>